<dbReference type="InterPro" id="IPR029056">
    <property type="entry name" value="Ribokinase-like"/>
</dbReference>
<proteinExistence type="predicted"/>
<dbReference type="EMBL" id="SHOA02000016">
    <property type="protein sequence ID" value="TDH68604.1"/>
    <property type="molecule type" value="Genomic_DNA"/>
</dbReference>
<comment type="caution">
    <text evidence="2">The sequence shown here is derived from an EMBL/GenBank/DDBJ whole genome shotgun (WGS) entry which is preliminary data.</text>
</comment>
<organism evidence="2 3">
    <name type="scientific">Bremia lactucae</name>
    <name type="common">Lettuce downy mildew</name>
    <dbReference type="NCBI Taxonomy" id="4779"/>
    <lineage>
        <taxon>Eukaryota</taxon>
        <taxon>Sar</taxon>
        <taxon>Stramenopiles</taxon>
        <taxon>Oomycota</taxon>
        <taxon>Peronosporomycetes</taxon>
        <taxon>Peronosporales</taxon>
        <taxon>Peronosporaceae</taxon>
        <taxon>Bremia</taxon>
    </lineage>
</organism>
<gene>
    <name evidence="2" type="ORF">CCR75_000957</name>
</gene>
<evidence type="ECO:0000313" key="3">
    <source>
        <dbReference type="Proteomes" id="UP000294530"/>
    </source>
</evidence>
<dbReference type="InterPro" id="IPR011611">
    <property type="entry name" value="PfkB_dom"/>
</dbReference>
<dbReference type="Proteomes" id="UP000294530">
    <property type="component" value="Unassembled WGS sequence"/>
</dbReference>
<keyword evidence="3" id="KW-1185">Reference proteome</keyword>
<dbReference type="InterPro" id="IPR052562">
    <property type="entry name" value="Ketohexokinase-related"/>
</dbReference>
<evidence type="ECO:0000259" key="1">
    <source>
        <dbReference type="Pfam" id="PF00294"/>
    </source>
</evidence>
<sequence length="351" mass="39126">MEVIGVGTAAIDIFHEVASYPTEDTKARSLNTYKCRGGNAASALVICSQLGGHCRWLSTSTDPNKDSDAAFIHADLAAFNVDCSLAIIEEEGSMPVSYILASQETGSRTIVHSRTIAELSLEAFANQMKKYFEEKRQDMTAPVWVHFEGRNMAVVREMMLHLREHAPQAKISIEIEFPRYPWTLAKSLASLADYVFMSKDYLRDKLCISTAKEFFTGIQAQQWNEDWREKVQAFICPWDAEGVYYFDMSTLKTYHIPTARLEQVVESNGAGDSFIGAALAGLSRGDVPLHIVLKTACDVATTKCTQQGFKLPLDKLLNWQLQLQLTKGWSDVNGALSFISVSFIFGQHVVT</sequence>
<dbReference type="RefSeq" id="XP_067818103.1">
    <property type="nucleotide sequence ID" value="XM_067959062.1"/>
</dbReference>
<dbReference type="KEGG" id="blac:94344733"/>
<accession>A0A976FLB2</accession>
<reference evidence="2 3" key="1">
    <citation type="journal article" date="2021" name="Genome Biol.">
        <title>AFLAP: assembly-free linkage analysis pipeline using k-mers from genome sequencing data.</title>
        <authorList>
            <person name="Fletcher K."/>
            <person name="Zhang L."/>
            <person name="Gil J."/>
            <person name="Han R."/>
            <person name="Cavanaugh K."/>
            <person name="Michelmore R."/>
        </authorList>
    </citation>
    <scope>NUCLEOTIDE SEQUENCE [LARGE SCALE GENOMIC DNA]</scope>
    <source>
        <strain evidence="2 3">SF5</strain>
    </source>
</reference>
<dbReference type="SUPFAM" id="SSF53613">
    <property type="entry name" value="Ribokinase-like"/>
    <property type="match status" value="1"/>
</dbReference>
<dbReference type="PANTHER" id="PTHR42774:SF3">
    <property type="entry name" value="KETOHEXOKINASE"/>
    <property type="match status" value="1"/>
</dbReference>
<dbReference type="GeneID" id="94344733"/>
<dbReference type="Gene3D" id="3.40.1190.20">
    <property type="match status" value="1"/>
</dbReference>
<dbReference type="PANTHER" id="PTHR42774">
    <property type="entry name" value="PHOSPHOTRANSFERASE SYSTEM TRANSPORT PROTEIN"/>
    <property type="match status" value="1"/>
</dbReference>
<evidence type="ECO:0000313" key="2">
    <source>
        <dbReference type="EMBL" id="TDH68604.1"/>
    </source>
</evidence>
<dbReference type="OrthoDB" id="204058at2759"/>
<name>A0A976FLB2_BRELC</name>
<dbReference type="AlphaFoldDB" id="A0A976FLB2"/>
<dbReference type="Pfam" id="PF00294">
    <property type="entry name" value="PfkB"/>
    <property type="match status" value="1"/>
</dbReference>
<protein>
    <recommendedName>
        <fullName evidence="1">Carbohydrate kinase PfkB domain-containing protein</fullName>
    </recommendedName>
</protein>
<feature type="domain" description="Carbohydrate kinase PfkB" evidence="1">
    <location>
        <begin position="6"/>
        <end position="314"/>
    </location>
</feature>